<protein>
    <submittedName>
        <fullName evidence="5">General secretion pathway protein E/type IV pilus assembly protein PilB</fullName>
    </submittedName>
</protein>
<dbReference type="SUPFAM" id="SSF160246">
    <property type="entry name" value="EspE N-terminal domain-like"/>
    <property type="match status" value="1"/>
</dbReference>
<dbReference type="GO" id="GO:0005886">
    <property type="term" value="C:plasma membrane"/>
    <property type="evidence" value="ECO:0007669"/>
    <property type="project" value="TreeGrafter"/>
</dbReference>
<dbReference type="EMBL" id="JAUSVL010000001">
    <property type="protein sequence ID" value="MDQ0288722.1"/>
    <property type="molecule type" value="Genomic_DNA"/>
</dbReference>
<organism evidence="5 6">
    <name type="scientific">Oligosphaera ethanolica</name>
    <dbReference type="NCBI Taxonomy" id="760260"/>
    <lineage>
        <taxon>Bacteria</taxon>
        <taxon>Pseudomonadati</taxon>
        <taxon>Lentisphaerota</taxon>
        <taxon>Oligosphaeria</taxon>
        <taxon>Oligosphaerales</taxon>
        <taxon>Oligosphaeraceae</taxon>
        <taxon>Oligosphaera</taxon>
    </lineage>
</organism>
<keyword evidence="6" id="KW-1185">Reference proteome</keyword>
<dbReference type="Gene3D" id="3.30.300.160">
    <property type="entry name" value="Type II secretion system, protein E, N-terminal domain"/>
    <property type="match status" value="1"/>
</dbReference>
<dbReference type="GO" id="GO:0005524">
    <property type="term" value="F:ATP binding"/>
    <property type="evidence" value="ECO:0007669"/>
    <property type="project" value="UniProtKB-KW"/>
</dbReference>
<dbReference type="CDD" id="cd01129">
    <property type="entry name" value="PulE-GspE-like"/>
    <property type="match status" value="1"/>
</dbReference>
<comment type="caution">
    <text evidence="5">The sequence shown here is derived from an EMBL/GenBank/DDBJ whole genome shotgun (WGS) entry which is preliminary data.</text>
</comment>
<comment type="similarity">
    <text evidence="1">Belongs to the GSP E family.</text>
</comment>
<evidence type="ECO:0000256" key="3">
    <source>
        <dbReference type="ARBA" id="ARBA00022840"/>
    </source>
</evidence>
<keyword evidence="2" id="KW-0547">Nucleotide-binding</keyword>
<keyword evidence="3" id="KW-0067">ATP-binding</keyword>
<dbReference type="AlphaFoldDB" id="A0AAE3VE04"/>
<dbReference type="Pfam" id="PF00437">
    <property type="entry name" value="T2SSE"/>
    <property type="match status" value="1"/>
</dbReference>
<dbReference type="SUPFAM" id="SSF52540">
    <property type="entry name" value="P-loop containing nucleoside triphosphate hydrolases"/>
    <property type="match status" value="1"/>
</dbReference>
<dbReference type="SMART" id="SM00382">
    <property type="entry name" value="AAA"/>
    <property type="match status" value="1"/>
</dbReference>
<sequence length="592" mass="65561">MSETLNPLAAGGDVLGILLAQRVINDEQADQVRRRMRREQAPAHQAILDLGFASQELVYRALSQVTGVPFLILGEIEISETATQKVSPKVALHYQFVPITLERGTMKAAFANPPNLHDRENLRLLLGVRLDPVLATPNEISTTLKKIYGIGAGKVIQITQDRRTQNIEAVEGTFDDREEQNLDTGAQSEDASIIQLVNEIITEAIRQHTTDIHIEPFRGKVRLRYRIDGMLREIPTPPGMVALHDAIVSRLKIMARLNIAEKRLPHDGRIRLILGGETSDLRVSIMPTRFGETICLRVLNSSAIFLDMSELGLNKFQLTILKRLVSLPHGIVLVTGPTGSGKTTTLYAALAFVRDKNPERKIITVENPVEYELQGTSQIQMHAEIGLTFASALRSILRHDPDIILVGEIRDNETADIAIQSALTGHLVLSTLHTNDSVGAVNRLVNMGVEPYLVAASMVAALAQRLVRRICKHCKVEDENISRRERAEIADVLGIAAEDVKAWKGAGCLECDQSGYRGRVAIYEIFLLDEEIQDLVSAEAGTSVLRKTAIEHGMRTLRQDGWEKVSLGQTTIEEVQRITSTFQISYDLGETE</sequence>
<dbReference type="FunFam" id="3.40.50.300:FF:000398">
    <property type="entry name" value="Type IV pilus assembly ATPase PilB"/>
    <property type="match status" value="1"/>
</dbReference>
<name>A0AAE3VE04_9BACT</name>
<evidence type="ECO:0000256" key="2">
    <source>
        <dbReference type="ARBA" id="ARBA00022741"/>
    </source>
</evidence>
<dbReference type="Proteomes" id="UP001238163">
    <property type="component" value="Unassembled WGS sequence"/>
</dbReference>
<evidence type="ECO:0000313" key="6">
    <source>
        <dbReference type="Proteomes" id="UP001238163"/>
    </source>
</evidence>
<dbReference type="InterPro" id="IPR027417">
    <property type="entry name" value="P-loop_NTPase"/>
</dbReference>
<gene>
    <name evidence="5" type="ORF">J3R75_000829</name>
</gene>
<proteinExistence type="inferred from homology"/>
<dbReference type="Gene3D" id="3.30.450.90">
    <property type="match status" value="1"/>
</dbReference>
<dbReference type="PROSITE" id="PS00662">
    <property type="entry name" value="T2SP_E"/>
    <property type="match status" value="1"/>
</dbReference>
<dbReference type="Gene3D" id="3.40.50.300">
    <property type="entry name" value="P-loop containing nucleotide triphosphate hydrolases"/>
    <property type="match status" value="1"/>
</dbReference>
<dbReference type="RefSeq" id="WP_307260057.1">
    <property type="nucleotide sequence ID" value="NZ_JAUSVL010000001.1"/>
</dbReference>
<dbReference type="InterPro" id="IPR007831">
    <property type="entry name" value="T2SS_GspE_N"/>
</dbReference>
<evidence type="ECO:0000259" key="4">
    <source>
        <dbReference type="PROSITE" id="PS00662"/>
    </source>
</evidence>
<dbReference type="GO" id="GO:0016887">
    <property type="term" value="F:ATP hydrolysis activity"/>
    <property type="evidence" value="ECO:0007669"/>
    <property type="project" value="TreeGrafter"/>
</dbReference>
<dbReference type="PANTHER" id="PTHR30258:SF3">
    <property type="entry name" value="SLL1921 PROTEIN"/>
    <property type="match status" value="1"/>
</dbReference>
<evidence type="ECO:0000313" key="5">
    <source>
        <dbReference type="EMBL" id="MDQ0288722.1"/>
    </source>
</evidence>
<dbReference type="InterPro" id="IPR001482">
    <property type="entry name" value="T2SS/T4SS_dom"/>
</dbReference>
<reference evidence="5" key="1">
    <citation type="submission" date="2023-07" db="EMBL/GenBank/DDBJ databases">
        <title>Genomic Encyclopedia of Type Strains, Phase IV (KMG-IV): sequencing the most valuable type-strain genomes for metagenomic binning, comparative biology and taxonomic classification.</title>
        <authorList>
            <person name="Goeker M."/>
        </authorList>
    </citation>
    <scope>NUCLEOTIDE SEQUENCE</scope>
    <source>
        <strain evidence="5">DSM 24202</strain>
    </source>
</reference>
<dbReference type="InterPro" id="IPR037257">
    <property type="entry name" value="T2SS_E_N_sf"/>
</dbReference>
<dbReference type="PANTHER" id="PTHR30258">
    <property type="entry name" value="TYPE II SECRETION SYSTEM PROTEIN GSPE-RELATED"/>
    <property type="match status" value="1"/>
</dbReference>
<evidence type="ECO:0000256" key="1">
    <source>
        <dbReference type="ARBA" id="ARBA00006611"/>
    </source>
</evidence>
<dbReference type="Pfam" id="PF05157">
    <property type="entry name" value="MshEN"/>
    <property type="match status" value="1"/>
</dbReference>
<feature type="domain" description="Bacterial type II secretion system protein E" evidence="4">
    <location>
        <begin position="397"/>
        <end position="411"/>
    </location>
</feature>
<dbReference type="InterPro" id="IPR003593">
    <property type="entry name" value="AAA+_ATPase"/>
</dbReference>
<accession>A0AAE3VE04</accession>